<evidence type="ECO:0000313" key="4">
    <source>
        <dbReference type="Proteomes" id="UP001175353"/>
    </source>
</evidence>
<evidence type="ECO:0000313" key="3">
    <source>
        <dbReference type="EMBL" id="KAK0985232.1"/>
    </source>
</evidence>
<proteinExistence type="predicted"/>
<dbReference type="Proteomes" id="UP001168146">
    <property type="component" value="Unassembled WGS sequence"/>
</dbReference>
<gene>
    <name evidence="2" type="ORF">LTR82_011814</name>
    <name evidence="3" type="ORF">LTR91_010654</name>
</gene>
<reference evidence="2" key="1">
    <citation type="submission" date="2021-12" db="EMBL/GenBank/DDBJ databases">
        <title>Black yeast isolated from Biological Soil Crust.</title>
        <authorList>
            <person name="Kurbessoian T."/>
        </authorList>
    </citation>
    <scope>NUCLEOTIDE SEQUENCE</scope>
    <source>
        <strain evidence="2">CCFEE 5208</strain>
    </source>
</reference>
<comment type="caution">
    <text evidence="3">The sequence shown here is derived from an EMBL/GenBank/DDBJ whole genome shotgun (WGS) entry which is preliminary data.</text>
</comment>
<dbReference type="InterPro" id="IPR047142">
    <property type="entry name" value="OryJ/VirC-like"/>
</dbReference>
<keyword evidence="4" id="KW-1185">Reference proteome</keyword>
<dbReference type="Gene3D" id="2.60.120.10">
    <property type="entry name" value="Jelly Rolls"/>
    <property type="match status" value="1"/>
</dbReference>
<dbReference type="InterPro" id="IPR014710">
    <property type="entry name" value="RmlC-like_jellyroll"/>
</dbReference>
<dbReference type="InterPro" id="IPR011051">
    <property type="entry name" value="RmlC_Cupin_sf"/>
</dbReference>
<evidence type="ECO:0000313" key="2">
    <source>
        <dbReference type="EMBL" id="KAK0317213.1"/>
    </source>
</evidence>
<feature type="compositionally biased region" description="Polar residues" evidence="1">
    <location>
        <begin position="1"/>
        <end position="10"/>
    </location>
</feature>
<evidence type="ECO:0000256" key="1">
    <source>
        <dbReference type="SAM" id="MobiDB-lite"/>
    </source>
</evidence>
<dbReference type="SUPFAM" id="SSF51182">
    <property type="entry name" value="RmlC-like cupins"/>
    <property type="match status" value="1"/>
</dbReference>
<dbReference type="Proteomes" id="UP001175353">
    <property type="component" value="Unassembled WGS sequence"/>
</dbReference>
<dbReference type="PANTHER" id="PTHR36156">
    <property type="entry name" value="SLR2101 PROTEIN"/>
    <property type="match status" value="1"/>
</dbReference>
<accession>A0AAN6QSR6</accession>
<dbReference type="CDD" id="cd02231">
    <property type="entry name" value="cupin_BLL6423-like"/>
    <property type="match status" value="1"/>
</dbReference>
<feature type="region of interest" description="Disordered" evidence="1">
    <location>
        <begin position="1"/>
        <end position="27"/>
    </location>
</feature>
<name>A0AAN6QSR6_9PEZI</name>
<dbReference type="PANTHER" id="PTHR36156:SF2">
    <property type="entry name" value="CUPIN TYPE-2 DOMAIN-CONTAINING PROTEIN"/>
    <property type="match status" value="1"/>
</dbReference>
<dbReference type="AlphaFoldDB" id="A0AAN6QSR6"/>
<dbReference type="EMBL" id="JASUXU010000045">
    <property type="protein sequence ID" value="KAK0317213.1"/>
    <property type="molecule type" value="Genomic_DNA"/>
</dbReference>
<reference evidence="3" key="2">
    <citation type="submission" date="2023-06" db="EMBL/GenBank/DDBJ databases">
        <title>Black Yeasts Isolated from many extreme environments.</title>
        <authorList>
            <person name="Coleine C."/>
            <person name="Stajich J.E."/>
            <person name="Selbmann L."/>
        </authorList>
    </citation>
    <scope>NUCLEOTIDE SEQUENCE</scope>
    <source>
        <strain evidence="3">CCFEE 5200</strain>
    </source>
</reference>
<protein>
    <submittedName>
        <fullName evidence="3">Uncharacterized protein</fullName>
    </submittedName>
</protein>
<organism evidence="3 4">
    <name type="scientific">Friedmanniomyces endolithicus</name>
    <dbReference type="NCBI Taxonomy" id="329885"/>
    <lineage>
        <taxon>Eukaryota</taxon>
        <taxon>Fungi</taxon>
        <taxon>Dikarya</taxon>
        <taxon>Ascomycota</taxon>
        <taxon>Pezizomycotina</taxon>
        <taxon>Dothideomycetes</taxon>
        <taxon>Dothideomycetidae</taxon>
        <taxon>Mycosphaerellales</taxon>
        <taxon>Teratosphaeriaceae</taxon>
        <taxon>Friedmanniomyces</taxon>
    </lineage>
</organism>
<sequence length="188" mass="20467">MASLPPNNKSGFRAPSRHITTHDDHGASKFLPEHIVPTAVPWQEFSPETFSSMLYGTTTSPAQLNSDADLEAYTSGAIKPSDIVTQNGTNMRLFDFGPGFKSDMHRTDSIDYSIVISGTIENEVESGEVRLGKPGDVFVQRGTQHAWRNPSETEWTRMCFFVVAAEPVVMGGKELGGITSVDSSVGEK</sequence>
<dbReference type="EMBL" id="JAUJLE010000093">
    <property type="protein sequence ID" value="KAK0985232.1"/>
    <property type="molecule type" value="Genomic_DNA"/>
</dbReference>